<reference evidence="2" key="1">
    <citation type="journal article" date="2019" name="Int. J. Syst. Evol. Microbiol.">
        <title>The Global Catalogue of Microorganisms (GCM) 10K type strain sequencing project: providing services to taxonomists for standard genome sequencing and annotation.</title>
        <authorList>
            <consortium name="The Broad Institute Genomics Platform"/>
            <consortium name="The Broad Institute Genome Sequencing Center for Infectious Disease"/>
            <person name="Wu L."/>
            <person name="Ma J."/>
        </authorList>
    </citation>
    <scope>NUCLEOTIDE SEQUENCE [LARGE SCALE GENOMIC DNA]</scope>
    <source>
        <strain evidence="2">JCM 4737</strain>
    </source>
</reference>
<dbReference type="Proteomes" id="UP000599437">
    <property type="component" value="Unassembled WGS sequence"/>
</dbReference>
<proteinExistence type="predicted"/>
<evidence type="ECO:0000313" key="1">
    <source>
        <dbReference type="EMBL" id="GHA83153.1"/>
    </source>
</evidence>
<dbReference type="SUPFAM" id="SSF52540">
    <property type="entry name" value="P-loop containing nucleoside triphosphate hydrolases"/>
    <property type="match status" value="1"/>
</dbReference>
<dbReference type="Gene3D" id="3.40.50.300">
    <property type="entry name" value="P-loop containing nucleotide triphosphate hydrolases"/>
    <property type="match status" value="1"/>
</dbReference>
<sequence>MMSRLPLQAKIERTAYGVGAACLAALPQLDDGGVNASVAVLGGGCAWWLYRRATRSDFRTALVAAQRGLPVLTGAAAYAAAVTADGARWWEYAAPVAWGALMAVWLPVTRASWTPSSTALAPAAPSGFAEQTAAKWAASQAAQQTRLTDVERLHPTGKDFTAVVVAPAGLPVPRLDLDAVAAVFDVPTSAVHGLEDMLGSGPGRKRLTITPSDRSGGQTFEDHWRERVGGHDGAIPGSRVTKVVEHPGRVMILAEVPSGQVATINHAQLCSAFGVKAAELRLIAETDGGSKALVTLYETSPLTSTRAATRELLTPDADGYWVIGTAHDGTDVYARLWDPKLGALHGYVVGVTGSGKTVAFVLGLAAVANAGGVSWLASLDPDAQLAAAGKYIDRQGSGRTYAARATRAAVALMTIRGEINAEVGHDFSAASPYPLLVLDLDEFNGLCDDSDEGQEIAANSVAIAERGRKYGMAVKFGGQTLDLSRIGGDRSLREQTRSGTGVVLRTVSGISGRQATEGMLPEGVELADIPIAIGGGLSIEDRMEGITEVPHGASTAGMGHVLTGSAPRMMRILYAHLPKDGTGHNLDDLFPEGGGVFTLTAREVEALDALDLYGDWTAPVTEAETAAAQQAAAKPKRVTAKDRILAVLTGEMTAKEIREALPDIAAGTVRNALSAAVEEGLISNPEHGVYAPLN</sequence>
<dbReference type="EMBL" id="BMVO01000001">
    <property type="protein sequence ID" value="GHA83153.1"/>
    <property type="molecule type" value="Genomic_DNA"/>
</dbReference>
<keyword evidence="2" id="KW-1185">Reference proteome</keyword>
<comment type="caution">
    <text evidence="1">The sequence shown here is derived from an EMBL/GenBank/DDBJ whole genome shotgun (WGS) entry which is preliminary data.</text>
</comment>
<accession>A0ABQ3DD64</accession>
<protein>
    <submittedName>
        <fullName evidence="1">Chromosome segregation protein ParM</fullName>
    </submittedName>
</protein>
<dbReference type="InterPro" id="IPR027417">
    <property type="entry name" value="P-loop_NTPase"/>
</dbReference>
<dbReference type="RefSeq" id="WP_138898972.1">
    <property type="nucleotide sequence ID" value="NZ_BMVO01000001.1"/>
</dbReference>
<organism evidence="1 2">
    <name type="scientific">Streptomyces chryseus</name>
    <dbReference type="NCBI Taxonomy" id="68186"/>
    <lineage>
        <taxon>Bacteria</taxon>
        <taxon>Bacillati</taxon>
        <taxon>Actinomycetota</taxon>
        <taxon>Actinomycetes</taxon>
        <taxon>Kitasatosporales</taxon>
        <taxon>Streptomycetaceae</taxon>
        <taxon>Streptomyces</taxon>
    </lineage>
</organism>
<gene>
    <name evidence="1" type="primary">traA</name>
    <name evidence="1" type="ORF">GCM10010346_01850</name>
</gene>
<name>A0ABQ3DD64_9ACTN</name>
<evidence type="ECO:0000313" key="2">
    <source>
        <dbReference type="Proteomes" id="UP000599437"/>
    </source>
</evidence>